<dbReference type="GO" id="GO:0005524">
    <property type="term" value="F:ATP binding"/>
    <property type="evidence" value="ECO:0007669"/>
    <property type="project" value="InterPro"/>
</dbReference>
<evidence type="ECO:0000256" key="9">
    <source>
        <dbReference type="ARBA" id="ARBA00023242"/>
    </source>
</evidence>
<dbReference type="SUPFAM" id="SSF50249">
    <property type="entry name" value="Nucleic acid-binding proteins"/>
    <property type="match status" value="1"/>
</dbReference>
<keyword evidence="9" id="KW-0539">Nucleus</keyword>
<evidence type="ECO:0000256" key="3">
    <source>
        <dbReference type="ARBA" id="ARBA00022664"/>
    </source>
</evidence>
<dbReference type="OMA" id="KDYYVCE"/>
<dbReference type="PANTHER" id="PTHR10367">
    <property type="entry name" value="MRNA-CAPPING ENZYME"/>
    <property type="match status" value="1"/>
</dbReference>
<evidence type="ECO:0000256" key="10">
    <source>
        <dbReference type="ARBA" id="ARBA00044624"/>
    </source>
</evidence>
<evidence type="ECO:0000313" key="13">
    <source>
        <dbReference type="EMBL" id="EEY20582.1"/>
    </source>
</evidence>
<dbReference type="GO" id="GO:0004484">
    <property type="term" value="F:mRNA guanylyltransferase activity"/>
    <property type="evidence" value="ECO:0007669"/>
    <property type="project" value="UniProtKB-EC"/>
</dbReference>
<dbReference type="EMBL" id="DS985221">
    <property type="protein sequence ID" value="EEY20582.1"/>
    <property type="molecule type" value="Genomic_DNA"/>
</dbReference>
<dbReference type="STRING" id="526221.C9SP67"/>
<dbReference type="Pfam" id="PF01331">
    <property type="entry name" value="mRNA_cap_enzyme"/>
    <property type="match status" value="1"/>
</dbReference>
<keyword evidence="3" id="KW-0507">mRNA processing</keyword>
<dbReference type="Gene3D" id="3.30.470.30">
    <property type="entry name" value="DNA ligase/mRNA capping enzyme"/>
    <property type="match status" value="2"/>
</dbReference>
<protein>
    <recommendedName>
        <fullName evidence="2">mRNA guanylyltransferase</fullName>
        <ecNumber evidence="2">2.7.7.50</ecNumber>
    </recommendedName>
</protein>
<evidence type="ECO:0000259" key="11">
    <source>
        <dbReference type="Pfam" id="PF01331"/>
    </source>
</evidence>
<dbReference type="InterPro" id="IPR012340">
    <property type="entry name" value="NA-bd_OB-fold"/>
</dbReference>
<dbReference type="InterPro" id="IPR051029">
    <property type="entry name" value="mRNA_Capping_Enz/RNA_Phosphat"/>
</dbReference>
<evidence type="ECO:0000256" key="4">
    <source>
        <dbReference type="ARBA" id="ARBA00022679"/>
    </source>
</evidence>
<comment type="subcellular location">
    <subcellularLocation>
        <location evidence="1">Nucleus</location>
    </subcellularLocation>
</comment>
<accession>C9SP67</accession>
<dbReference type="PANTHER" id="PTHR10367:SF17">
    <property type="entry name" value="MRNA-CAPPING ENZYME"/>
    <property type="match status" value="1"/>
</dbReference>
<keyword evidence="14" id="KW-1185">Reference proteome</keyword>
<dbReference type="eggNOG" id="KOG2386">
    <property type="taxonomic scope" value="Eukaryota"/>
</dbReference>
<sequence>MDGPAPNEHTPPVDGPIKAIAEPGIKAPRDFALQLRRDVAELLQRNQIGFPGAQPVSFARKHLAELRRQDYFVCEKSDGIRYLLYLTEEAGAETVYLIDRKNDYWRVENHNLHFPMKDDVQGWHTRTIIDGELVLDFEDGKQRIAYVKDGIIRPYTKLFDNYPQERAFQPFDVVMKQMEFSYGIPKIFNVVLPTLKHGNDGLIFTCVHTKVPSTAPITHILKWKPPEENTVDCRLRLHFPTVQPEDVDMFEGGSDEPFVDYDSVPKAELWSFLGSGRDGGNYEYFADVHIREDEWETLKGLGDPLVDRIVECHKDEEGRWRILRFRDDKSEANHISTITSVMESIEDRVTQQDLEAQAGAFKENWKLRAAKPKA</sequence>
<dbReference type="RefSeq" id="XP_003003130.1">
    <property type="nucleotide sequence ID" value="XM_003003084.1"/>
</dbReference>
<comment type="catalytic activity">
    <reaction evidence="10">
        <text>a 5'-end diphospho-ribonucleoside in mRNA + GTP + H(+) = a 5'-end (5'-triphosphoguanosine)-ribonucleoside in mRNA + diphosphate</text>
        <dbReference type="Rhea" id="RHEA:67012"/>
        <dbReference type="Rhea" id="RHEA-COMP:17165"/>
        <dbReference type="Rhea" id="RHEA-COMP:17166"/>
        <dbReference type="ChEBI" id="CHEBI:15378"/>
        <dbReference type="ChEBI" id="CHEBI:33019"/>
        <dbReference type="ChEBI" id="CHEBI:37565"/>
        <dbReference type="ChEBI" id="CHEBI:167616"/>
        <dbReference type="ChEBI" id="CHEBI:167617"/>
        <dbReference type="EC" id="2.7.7.50"/>
    </reaction>
    <physiologicalReaction direction="left-to-right" evidence="10">
        <dbReference type="Rhea" id="RHEA:67013"/>
    </physiologicalReaction>
</comment>
<feature type="domain" description="mRNA capping enzyme adenylation" evidence="11">
    <location>
        <begin position="54"/>
        <end position="146"/>
    </location>
</feature>
<evidence type="ECO:0000256" key="5">
    <source>
        <dbReference type="ARBA" id="ARBA00022695"/>
    </source>
</evidence>
<evidence type="ECO:0000256" key="6">
    <source>
        <dbReference type="ARBA" id="ARBA00022741"/>
    </source>
</evidence>
<organism evidence="14">
    <name type="scientific">Verticillium alfalfae (strain VaMs.102 / ATCC MYA-4576 / FGSC 10136)</name>
    <name type="common">Verticillium wilt of alfalfa</name>
    <name type="synonym">Verticillium albo-atrum</name>
    <dbReference type="NCBI Taxonomy" id="526221"/>
    <lineage>
        <taxon>Eukaryota</taxon>
        <taxon>Fungi</taxon>
        <taxon>Dikarya</taxon>
        <taxon>Ascomycota</taxon>
        <taxon>Pezizomycotina</taxon>
        <taxon>Sordariomycetes</taxon>
        <taxon>Hypocreomycetidae</taxon>
        <taxon>Glomerellales</taxon>
        <taxon>Plectosphaerellaceae</taxon>
        <taxon>Verticillium</taxon>
    </lineage>
</organism>
<dbReference type="CDD" id="cd07895">
    <property type="entry name" value="Adenylation_mRNA_capping"/>
    <property type="match status" value="1"/>
</dbReference>
<dbReference type="Proteomes" id="UP000008698">
    <property type="component" value="Unassembled WGS sequence"/>
</dbReference>
<dbReference type="HOGENOM" id="CLU_021710_0_2_1"/>
<gene>
    <name evidence="13" type="ORF">VDBG_06692</name>
</gene>
<dbReference type="GO" id="GO:0005525">
    <property type="term" value="F:GTP binding"/>
    <property type="evidence" value="ECO:0007669"/>
    <property type="project" value="UniProtKB-KW"/>
</dbReference>
<evidence type="ECO:0000259" key="12">
    <source>
        <dbReference type="Pfam" id="PF03919"/>
    </source>
</evidence>
<evidence type="ECO:0000256" key="7">
    <source>
        <dbReference type="ARBA" id="ARBA00023042"/>
    </source>
</evidence>
<dbReference type="GeneID" id="9537174"/>
<dbReference type="GO" id="GO:0005634">
    <property type="term" value="C:nucleus"/>
    <property type="evidence" value="ECO:0007669"/>
    <property type="project" value="UniProtKB-SubCell"/>
</dbReference>
<dbReference type="OrthoDB" id="200924at2759"/>
<dbReference type="EC" id="2.7.7.50" evidence="2"/>
<dbReference type="KEGG" id="val:VDBG_06692"/>
<dbReference type="InterPro" id="IPR001339">
    <property type="entry name" value="mRNA_cap_enzyme_adenylation"/>
</dbReference>
<keyword evidence="5" id="KW-0548">Nucleotidyltransferase</keyword>
<proteinExistence type="predicted"/>
<keyword evidence="7" id="KW-0506">mRNA capping</keyword>
<dbReference type="Pfam" id="PF03919">
    <property type="entry name" value="mRNA_cap_C"/>
    <property type="match status" value="1"/>
</dbReference>
<dbReference type="SUPFAM" id="SSF56091">
    <property type="entry name" value="DNA ligase/mRNA capping enzyme, catalytic domain"/>
    <property type="match status" value="1"/>
</dbReference>
<keyword evidence="4" id="KW-0808">Transferase</keyword>
<evidence type="ECO:0000256" key="8">
    <source>
        <dbReference type="ARBA" id="ARBA00023134"/>
    </source>
</evidence>
<feature type="domain" description="mRNA capping enzyme C-terminal" evidence="12">
    <location>
        <begin position="228"/>
        <end position="354"/>
    </location>
</feature>
<reference evidence="14" key="1">
    <citation type="journal article" date="2011" name="PLoS Pathog.">
        <title>Comparative genomics yields insights into niche adaptation of plant vascular wilt pathogens.</title>
        <authorList>
            <person name="Klosterman S.J."/>
            <person name="Subbarao K.V."/>
            <person name="Kang S."/>
            <person name="Veronese P."/>
            <person name="Gold S.E."/>
            <person name="Thomma B.P.H.J."/>
            <person name="Chen Z."/>
            <person name="Henrissat B."/>
            <person name="Lee Y.-H."/>
            <person name="Park J."/>
            <person name="Garcia-Pedrajas M.D."/>
            <person name="Barbara D.J."/>
            <person name="Anchieta A."/>
            <person name="de Jonge R."/>
            <person name="Santhanam P."/>
            <person name="Maruthachalam K."/>
            <person name="Atallah Z."/>
            <person name="Amyotte S.G."/>
            <person name="Paz Z."/>
            <person name="Inderbitzin P."/>
            <person name="Hayes R.J."/>
            <person name="Heiman D.I."/>
            <person name="Young S."/>
            <person name="Zeng Q."/>
            <person name="Engels R."/>
            <person name="Galagan J."/>
            <person name="Cuomo C.A."/>
            <person name="Dobinson K.F."/>
            <person name="Ma L.-J."/>
        </authorList>
    </citation>
    <scope>NUCLEOTIDE SEQUENCE [LARGE SCALE GENOMIC DNA]</scope>
    <source>
        <strain evidence="14">VaMs.102 / ATCC MYA-4576 / FGSC 10136</strain>
    </source>
</reference>
<evidence type="ECO:0000256" key="2">
    <source>
        <dbReference type="ARBA" id="ARBA00012475"/>
    </source>
</evidence>
<name>C9SP67_VERA1</name>
<keyword evidence="8" id="KW-0342">GTP-binding</keyword>
<dbReference type="AlphaFoldDB" id="C9SP67"/>
<dbReference type="Gene3D" id="2.40.50.140">
    <property type="entry name" value="Nucleic acid-binding proteins"/>
    <property type="match status" value="1"/>
</dbReference>
<dbReference type="InterPro" id="IPR013846">
    <property type="entry name" value="mRNA_cap_enzyme_C"/>
</dbReference>
<evidence type="ECO:0000256" key="1">
    <source>
        <dbReference type="ARBA" id="ARBA00004123"/>
    </source>
</evidence>
<evidence type="ECO:0000313" key="14">
    <source>
        <dbReference type="Proteomes" id="UP000008698"/>
    </source>
</evidence>
<keyword evidence="6" id="KW-0547">Nucleotide-binding</keyword>
<dbReference type="GO" id="GO:0006370">
    <property type="term" value="P:7-methylguanosine mRNA capping"/>
    <property type="evidence" value="ECO:0007669"/>
    <property type="project" value="UniProtKB-KW"/>
</dbReference>